<name>A0AA40ARW3_9PEZI</name>
<evidence type="ECO:0000256" key="1">
    <source>
        <dbReference type="SAM" id="Coils"/>
    </source>
</evidence>
<evidence type="ECO:0000313" key="2">
    <source>
        <dbReference type="EMBL" id="KAK0720870.1"/>
    </source>
</evidence>
<feature type="coiled-coil region" evidence="1">
    <location>
        <begin position="18"/>
        <end position="76"/>
    </location>
</feature>
<keyword evidence="1" id="KW-0175">Coiled coil</keyword>
<dbReference type="Proteomes" id="UP001172102">
    <property type="component" value="Unassembled WGS sequence"/>
</dbReference>
<proteinExistence type="predicted"/>
<comment type="caution">
    <text evidence="2">The sequence shown here is derived from an EMBL/GenBank/DDBJ whole genome shotgun (WGS) entry which is preliminary data.</text>
</comment>
<organism evidence="2 3">
    <name type="scientific">Lasiosphaeris hirsuta</name>
    <dbReference type="NCBI Taxonomy" id="260670"/>
    <lineage>
        <taxon>Eukaryota</taxon>
        <taxon>Fungi</taxon>
        <taxon>Dikarya</taxon>
        <taxon>Ascomycota</taxon>
        <taxon>Pezizomycotina</taxon>
        <taxon>Sordariomycetes</taxon>
        <taxon>Sordariomycetidae</taxon>
        <taxon>Sordariales</taxon>
        <taxon>Lasiosphaeriaceae</taxon>
        <taxon>Lasiosphaeris</taxon>
    </lineage>
</organism>
<protein>
    <submittedName>
        <fullName evidence="2">Uncharacterized protein</fullName>
    </submittedName>
</protein>
<accession>A0AA40ARW3</accession>
<dbReference type="EMBL" id="JAUKUA010000003">
    <property type="protein sequence ID" value="KAK0720870.1"/>
    <property type="molecule type" value="Genomic_DNA"/>
</dbReference>
<dbReference type="AlphaFoldDB" id="A0AA40ARW3"/>
<reference evidence="2" key="1">
    <citation type="submission" date="2023-06" db="EMBL/GenBank/DDBJ databases">
        <title>Genome-scale phylogeny and comparative genomics of the fungal order Sordariales.</title>
        <authorList>
            <consortium name="Lawrence Berkeley National Laboratory"/>
            <person name="Hensen N."/>
            <person name="Bonometti L."/>
            <person name="Westerberg I."/>
            <person name="Brannstrom I.O."/>
            <person name="Guillou S."/>
            <person name="Cros-Aarteil S."/>
            <person name="Calhoun S."/>
            <person name="Haridas S."/>
            <person name="Kuo A."/>
            <person name="Mondo S."/>
            <person name="Pangilinan J."/>
            <person name="Riley R."/>
            <person name="Labutti K."/>
            <person name="Andreopoulos B."/>
            <person name="Lipzen A."/>
            <person name="Chen C."/>
            <person name="Yanf M."/>
            <person name="Daum C."/>
            <person name="Ng V."/>
            <person name="Clum A."/>
            <person name="Steindorff A."/>
            <person name="Ohm R."/>
            <person name="Martin F."/>
            <person name="Silar P."/>
            <person name="Natvig D."/>
            <person name="Lalanne C."/>
            <person name="Gautier V."/>
            <person name="Ament-Velasquez S.L."/>
            <person name="Kruys A."/>
            <person name="Hutchinson M.I."/>
            <person name="Powell A.J."/>
            <person name="Barry K."/>
            <person name="Miller A.N."/>
            <person name="Grigoriev I.V."/>
            <person name="Debuchy R."/>
            <person name="Gladieux P."/>
            <person name="Thoren M.H."/>
            <person name="Johannesson H."/>
        </authorList>
    </citation>
    <scope>NUCLEOTIDE SEQUENCE</scope>
    <source>
        <strain evidence="2">SMH4607-1</strain>
    </source>
</reference>
<sequence>MEIKNDVGQTRIETNSGIEKVNAELQSVRQALEGLEKTQYSYTALLEICREENKRYRMAITKARRLERERDERRRQQQYLIPEVSQGVMSLDKLFLILSTPPSSRVERRRKAVDIDSLLIQHTTDVEITLARSTNLDVRSHGQVHSLLNQGSFFDWMSANAPDMLLVDGNMQDASSDKISPSLFCTNFALTMANLEPENILHPLLLRPADRQRRRLVRA</sequence>
<evidence type="ECO:0000313" key="3">
    <source>
        <dbReference type="Proteomes" id="UP001172102"/>
    </source>
</evidence>
<gene>
    <name evidence="2" type="ORF">B0H67DRAFT_206323</name>
</gene>
<keyword evidence="3" id="KW-1185">Reference proteome</keyword>